<keyword evidence="2" id="KW-1185">Reference proteome</keyword>
<proteinExistence type="predicted"/>
<organism evidence="1 2">
    <name type="scientific">Sulfitobacter undariae</name>
    <dbReference type="NCBI Taxonomy" id="1563671"/>
    <lineage>
        <taxon>Bacteria</taxon>
        <taxon>Pseudomonadati</taxon>
        <taxon>Pseudomonadota</taxon>
        <taxon>Alphaproteobacteria</taxon>
        <taxon>Rhodobacterales</taxon>
        <taxon>Roseobacteraceae</taxon>
        <taxon>Sulfitobacter</taxon>
    </lineage>
</organism>
<sequence length="85" mass="9273">MKINMENGQPLIEATDLGPLLGLEPASVPAKMRSGEITSRFETGEGEDAGRFRLTFYHNQKRIRLTCAQDGTVLSTSRIPVGKPA</sequence>
<protein>
    <submittedName>
        <fullName evidence="1">Uncharacterized protein</fullName>
    </submittedName>
</protein>
<name>A0A7W6E894_9RHOB</name>
<evidence type="ECO:0000313" key="1">
    <source>
        <dbReference type="EMBL" id="MBB3993074.1"/>
    </source>
</evidence>
<reference evidence="1 2" key="1">
    <citation type="submission" date="2020-08" db="EMBL/GenBank/DDBJ databases">
        <title>Genomic Encyclopedia of Type Strains, Phase IV (KMG-IV): sequencing the most valuable type-strain genomes for metagenomic binning, comparative biology and taxonomic classification.</title>
        <authorList>
            <person name="Goeker M."/>
        </authorList>
    </citation>
    <scope>NUCLEOTIDE SEQUENCE [LARGE SCALE GENOMIC DNA]</scope>
    <source>
        <strain evidence="1 2">DSM 102234</strain>
    </source>
</reference>
<dbReference type="AlphaFoldDB" id="A0A7W6E894"/>
<gene>
    <name evidence="1" type="ORF">GGR95_000702</name>
</gene>
<dbReference type="Proteomes" id="UP000530268">
    <property type="component" value="Unassembled WGS sequence"/>
</dbReference>
<evidence type="ECO:0000313" key="2">
    <source>
        <dbReference type="Proteomes" id="UP000530268"/>
    </source>
</evidence>
<dbReference type="InterPro" id="IPR045389">
    <property type="entry name" value="DUF6522"/>
</dbReference>
<dbReference type="Pfam" id="PF20132">
    <property type="entry name" value="DUF6522"/>
    <property type="match status" value="1"/>
</dbReference>
<dbReference type="EMBL" id="JACIEI010000002">
    <property type="protein sequence ID" value="MBB3993074.1"/>
    <property type="molecule type" value="Genomic_DNA"/>
</dbReference>
<dbReference type="RefSeq" id="WP_343042048.1">
    <property type="nucleotide sequence ID" value="NZ_JACIEI010000002.1"/>
</dbReference>
<accession>A0A7W6E894</accession>
<comment type="caution">
    <text evidence="1">The sequence shown here is derived from an EMBL/GenBank/DDBJ whole genome shotgun (WGS) entry which is preliminary data.</text>
</comment>